<evidence type="ECO:0000313" key="4">
    <source>
        <dbReference type="EMBL" id="NMO78096.1"/>
    </source>
</evidence>
<dbReference type="PANTHER" id="PTHR33055">
    <property type="entry name" value="TRANSPOSASE FOR INSERTION SEQUENCE ELEMENT IS1111A"/>
    <property type="match status" value="1"/>
</dbReference>
<dbReference type="GO" id="GO:0006313">
    <property type="term" value="P:DNA transposition"/>
    <property type="evidence" value="ECO:0007669"/>
    <property type="project" value="InterPro"/>
</dbReference>
<evidence type="ECO:0000313" key="5">
    <source>
        <dbReference type="EMBL" id="NMO78460.1"/>
    </source>
</evidence>
<organism evidence="6 7">
    <name type="scientific">Niallia alba</name>
    <dbReference type="NCBI Taxonomy" id="2729105"/>
    <lineage>
        <taxon>Bacteria</taxon>
        <taxon>Bacillati</taxon>
        <taxon>Bacillota</taxon>
        <taxon>Bacilli</taxon>
        <taxon>Bacillales</taxon>
        <taxon>Bacillaceae</taxon>
        <taxon>Niallia</taxon>
    </lineage>
</organism>
<evidence type="ECO:0000259" key="2">
    <source>
        <dbReference type="Pfam" id="PF01548"/>
    </source>
</evidence>
<dbReference type="InterPro" id="IPR003346">
    <property type="entry name" value="Transposase_20"/>
</dbReference>
<dbReference type="GO" id="GO:0003677">
    <property type="term" value="F:DNA binding"/>
    <property type="evidence" value="ECO:0007669"/>
    <property type="project" value="InterPro"/>
</dbReference>
<dbReference type="GO" id="GO:0004803">
    <property type="term" value="F:transposase activity"/>
    <property type="evidence" value="ECO:0007669"/>
    <property type="project" value="InterPro"/>
</dbReference>
<name>A0A7Y0KDF8_9BACI</name>
<accession>A0A7Y0KDF8</accession>
<dbReference type="EMBL" id="JABBPK010000001">
    <property type="protein sequence ID" value="NMO78460.1"/>
    <property type="molecule type" value="Genomic_DNA"/>
</dbReference>
<reference evidence="6 7" key="1">
    <citation type="submission" date="2020-04" db="EMBL/GenBank/DDBJ databases">
        <title>Bacillus sp. UniB3 isolated from commercial digestive syrup.</title>
        <authorList>
            <person name="Thorat V."/>
            <person name="Kirdat K."/>
            <person name="Tiwarekar B."/>
            <person name="Yadav A."/>
        </authorList>
    </citation>
    <scope>NUCLEOTIDE SEQUENCE [LARGE SCALE GENOMIC DNA]</scope>
    <source>
        <strain evidence="6 7">UniB3</strain>
    </source>
</reference>
<dbReference type="InterPro" id="IPR047650">
    <property type="entry name" value="Transpos_IS110"/>
</dbReference>
<proteinExistence type="predicted"/>
<protein>
    <submittedName>
        <fullName evidence="6">IS110 family transposase</fullName>
    </submittedName>
</protein>
<dbReference type="Proteomes" id="UP000588491">
    <property type="component" value="Unassembled WGS sequence"/>
</dbReference>
<evidence type="ECO:0000259" key="3">
    <source>
        <dbReference type="Pfam" id="PF02371"/>
    </source>
</evidence>
<gene>
    <name evidence="4" type="ORF">HHU08_14005</name>
    <name evidence="5" type="ORF">HHU08_15870</name>
    <name evidence="6" type="ORF">HHU08_22080</name>
</gene>
<feature type="domain" description="Transposase IS110-like N-terminal" evidence="2">
    <location>
        <begin position="19"/>
        <end position="179"/>
    </location>
</feature>
<evidence type="ECO:0000313" key="6">
    <source>
        <dbReference type="EMBL" id="NMO79620.1"/>
    </source>
</evidence>
<dbReference type="AlphaFoldDB" id="A0A7Y0KDF8"/>
<keyword evidence="7" id="KW-1185">Reference proteome</keyword>
<feature type="coiled-coil region" evidence="1">
    <location>
        <begin position="255"/>
        <end position="282"/>
    </location>
</feature>
<dbReference type="InterPro" id="IPR002525">
    <property type="entry name" value="Transp_IS110-like_N"/>
</dbReference>
<dbReference type="Pfam" id="PF02371">
    <property type="entry name" value="Transposase_20"/>
    <property type="match status" value="1"/>
</dbReference>
<dbReference type="RefSeq" id="WP_169188709.1">
    <property type="nucleotide sequence ID" value="NZ_JABBPK010000001.1"/>
</dbReference>
<dbReference type="NCBIfam" id="NF033542">
    <property type="entry name" value="transpos_IS110"/>
    <property type="match status" value="1"/>
</dbReference>
<sequence>MNNKRNQKINQVTNSTLIIGIDIAKRTHYACAVDDRGRELSKSFAVHQSNQGFQQFYIHLHQLMKKQGKKDLLIGFEPTGHYWMNLAAFLASKGIRYVIVNPLHVKRSKEMDDNLQTKNDKKDARVIAKLITNGYFSSIRKLEGIEAELRQGSSIRGSVKKEIAKVKNQIIRWTDRYFPEFYTAFKELGKNACAVLKQTPLPVDLVGREVEELITFYREKEQLAYPARSKIAKLIKAAEQSIGLTEGVEMARLEIVMLIQKYELYTNQLETVNQELKDMVEDLAEFHYLLSIPGIGEETVIDLLSEVGSLKNYQHPRQLIKLAGLTLRENSSGKYIGRKSLSKRGRRKLRSLLYRAVLPLIRNNKVFHDLYQYYITRTNNPLKKKEALVILCSKLLKVFHGLSHQEVLFDGERMRQDISVFPA</sequence>
<dbReference type="Pfam" id="PF01548">
    <property type="entry name" value="DEDD_Tnp_IS110"/>
    <property type="match status" value="1"/>
</dbReference>
<evidence type="ECO:0000313" key="7">
    <source>
        <dbReference type="Proteomes" id="UP000588491"/>
    </source>
</evidence>
<comment type="caution">
    <text evidence="6">The sequence shown here is derived from an EMBL/GenBank/DDBJ whole genome shotgun (WGS) entry which is preliminary data.</text>
</comment>
<evidence type="ECO:0000256" key="1">
    <source>
        <dbReference type="SAM" id="Coils"/>
    </source>
</evidence>
<keyword evidence="1" id="KW-0175">Coiled coil</keyword>
<dbReference type="EMBL" id="JABBPK010000001">
    <property type="protein sequence ID" value="NMO78096.1"/>
    <property type="molecule type" value="Genomic_DNA"/>
</dbReference>
<dbReference type="PANTHER" id="PTHR33055:SF13">
    <property type="entry name" value="TRANSPOSASE"/>
    <property type="match status" value="1"/>
</dbReference>
<dbReference type="EMBL" id="JABBPK010000001">
    <property type="protein sequence ID" value="NMO79620.1"/>
    <property type="molecule type" value="Genomic_DNA"/>
</dbReference>
<feature type="domain" description="Transposase IS116/IS110/IS902 C-terminal" evidence="3">
    <location>
        <begin position="287"/>
        <end position="372"/>
    </location>
</feature>